<dbReference type="EMBL" id="LNIX01000024">
    <property type="protein sequence ID" value="OXA42867.1"/>
    <property type="molecule type" value="Genomic_DNA"/>
</dbReference>
<feature type="transmembrane region" description="Helical" evidence="1">
    <location>
        <begin position="210"/>
        <end position="232"/>
    </location>
</feature>
<feature type="transmembrane region" description="Helical" evidence="1">
    <location>
        <begin position="44"/>
        <end position="72"/>
    </location>
</feature>
<feature type="transmembrane region" description="Helical" evidence="1">
    <location>
        <begin position="264"/>
        <end position="286"/>
    </location>
</feature>
<keyword evidence="1" id="KW-0472">Membrane</keyword>
<feature type="transmembrane region" description="Helical" evidence="1">
    <location>
        <begin position="84"/>
        <end position="103"/>
    </location>
</feature>
<dbReference type="Proteomes" id="UP000198287">
    <property type="component" value="Unassembled WGS sequence"/>
</dbReference>
<comment type="caution">
    <text evidence="2">The sequence shown here is derived from an EMBL/GenBank/DDBJ whole genome shotgun (WGS) entry which is preliminary data.</text>
</comment>
<keyword evidence="1" id="KW-0812">Transmembrane</keyword>
<keyword evidence="1" id="KW-1133">Transmembrane helix</keyword>
<reference evidence="2 3" key="1">
    <citation type="submission" date="2015-12" db="EMBL/GenBank/DDBJ databases">
        <title>The genome of Folsomia candida.</title>
        <authorList>
            <person name="Faddeeva A."/>
            <person name="Derks M.F."/>
            <person name="Anvar Y."/>
            <person name="Smit S."/>
            <person name="Van Straalen N."/>
            <person name="Roelofs D."/>
        </authorList>
    </citation>
    <scope>NUCLEOTIDE SEQUENCE [LARGE SCALE GENOMIC DNA]</scope>
    <source>
        <strain evidence="2 3">VU population</strain>
        <tissue evidence="2">Whole body</tissue>
    </source>
</reference>
<evidence type="ECO:0000313" key="3">
    <source>
        <dbReference type="Proteomes" id="UP000198287"/>
    </source>
</evidence>
<feature type="transmembrane region" description="Helical" evidence="1">
    <location>
        <begin position="298"/>
        <end position="321"/>
    </location>
</feature>
<evidence type="ECO:0000313" key="2">
    <source>
        <dbReference type="EMBL" id="OXA42867.1"/>
    </source>
</evidence>
<organism evidence="2 3">
    <name type="scientific">Folsomia candida</name>
    <name type="common">Springtail</name>
    <dbReference type="NCBI Taxonomy" id="158441"/>
    <lineage>
        <taxon>Eukaryota</taxon>
        <taxon>Metazoa</taxon>
        <taxon>Ecdysozoa</taxon>
        <taxon>Arthropoda</taxon>
        <taxon>Hexapoda</taxon>
        <taxon>Collembola</taxon>
        <taxon>Entomobryomorpha</taxon>
        <taxon>Isotomoidea</taxon>
        <taxon>Isotomidae</taxon>
        <taxon>Proisotominae</taxon>
        <taxon>Folsomia</taxon>
    </lineage>
</organism>
<gene>
    <name evidence="2" type="ORF">Fcan01_22392</name>
</gene>
<dbReference type="AlphaFoldDB" id="A0A226DDS1"/>
<sequence>MVVTPLMWKSLDNFTTYFAYVWPCPLSWDKKYKKYTYIPFCKKLIPWTVAIAFCLVARLLPVALVLGQIYGWVSMPLVPTVTNIFYLVISQFMLIEASTLFYGKEFATGFNFLKEMEAGITKIDTKSKGQPSAKFDLLGIVLNHMVLNCATIPFTAGFFGPYVELDPVYICLKYLPSPLSQLVDIYPWNYVLLPYRILVTMVATVEINRIAAHVFCSSTVAFHLIFSSITALTRSPLTLNVSRVQKTLTQYTQLNLIMTLLYDFFATTTAVMMSTTGVWCVLLNFATIKMYSSVSMPYFALIPVSAIAAHLAVGVLTPIVVEVYEGSQPILARWELQLAPFSKVGEVKWMKKRLRALRLLKVFFGLFGVNFFFLQESTRGSYYSAIVDYTINAMLSITV</sequence>
<keyword evidence="3" id="KW-1185">Reference proteome</keyword>
<protein>
    <submittedName>
        <fullName evidence="2">Uncharacterized protein</fullName>
    </submittedName>
</protein>
<evidence type="ECO:0000256" key="1">
    <source>
        <dbReference type="SAM" id="Phobius"/>
    </source>
</evidence>
<name>A0A226DDS1_FOLCA</name>
<feature type="transmembrane region" description="Helical" evidence="1">
    <location>
        <begin position="356"/>
        <end position="374"/>
    </location>
</feature>
<accession>A0A226DDS1</accession>
<feature type="transmembrane region" description="Helical" evidence="1">
    <location>
        <begin position="137"/>
        <end position="159"/>
    </location>
</feature>
<proteinExistence type="predicted"/>